<proteinExistence type="predicted"/>
<feature type="compositionally biased region" description="Low complexity" evidence="1">
    <location>
        <begin position="396"/>
        <end position="409"/>
    </location>
</feature>
<reference evidence="3 4" key="1">
    <citation type="journal article" date="2016" name="Nat. Commun.">
        <title>Extremotolerant tardigrade genome and improved radiotolerance of human cultured cells by tardigrade-unique protein.</title>
        <authorList>
            <person name="Hashimoto T."/>
            <person name="Horikawa D.D."/>
            <person name="Saito Y."/>
            <person name="Kuwahara H."/>
            <person name="Kozuka-Hata H."/>
            <person name="Shin-I T."/>
            <person name="Minakuchi Y."/>
            <person name="Ohishi K."/>
            <person name="Motoyama A."/>
            <person name="Aizu T."/>
            <person name="Enomoto A."/>
            <person name="Kondo K."/>
            <person name="Tanaka S."/>
            <person name="Hara Y."/>
            <person name="Koshikawa S."/>
            <person name="Sagara H."/>
            <person name="Miura T."/>
            <person name="Yokobori S."/>
            <person name="Miyagawa K."/>
            <person name="Suzuki Y."/>
            <person name="Kubo T."/>
            <person name="Oyama M."/>
            <person name="Kohara Y."/>
            <person name="Fujiyama A."/>
            <person name="Arakawa K."/>
            <person name="Katayama T."/>
            <person name="Toyoda A."/>
            <person name="Kunieda T."/>
        </authorList>
    </citation>
    <scope>NUCLEOTIDE SEQUENCE [LARGE SCALE GENOMIC DNA]</scope>
    <source>
        <strain evidence="3 4">YOKOZUNA-1</strain>
    </source>
</reference>
<feature type="region of interest" description="Disordered" evidence="1">
    <location>
        <begin position="380"/>
        <end position="440"/>
    </location>
</feature>
<dbReference type="EMBL" id="BDGG01000001">
    <property type="protein sequence ID" value="GAU87651.1"/>
    <property type="molecule type" value="Genomic_DNA"/>
</dbReference>
<evidence type="ECO:0000256" key="2">
    <source>
        <dbReference type="SAM" id="SignalP"/>
    </source>
</evidence>
<organism evidence="3 4">
    <name type="scientific">Ramazzottius varieornatus</name>
    <name type="common">Water bear</name>
    <name type="synonym">Tardigrade</name>
    <dbReference type="NCBI Taxonomy" id="947166"/>
    <lineage>
        <taxon>Eukaryota</taxon>
        <taxon>Metazoa</taxon>
        <taxon>Ecdysozoa</taxon>
        <taxon>Tardigrada</taxon>
        <taxon>Eutardigrada</taxon>
        <taxon>Parachela</taxon>
        <taxon>Hypsibioidea</taxon>
        <taxon>Ramazzottiidae</taxon>
        <taxon>Ramazzottius</taxon>
    </lineage>
</organism>
<feature type="compositionally biased region" description="Acidic residues" evidence="1">
    <location>
        <begin position="410"/>
        <end position="421"/>
    </location>
</feature>
<evidence type="ECO:0008006" key="5">
    <source>
        <dbReference type="Google" id="ProtNLM"/>
    </source>
</evidence>
<accession>A0A1D1UDU4</accession>
<feature type="signal peptide" evidence="2">
    <location>
        <begin position="1"/>
        <end position="28"/>
    </location>
</feature>
<evidence type="ECO:0000256" key="1">
    <source>
        <dbReference type="SAM" id="MobiDB-lite"/>
    </source>
</evidence>
<sequence length="440" mass="48392">MESVSRTLWTRVFLVSGSILLCLHRSDALGQRPFSDVGAAGAPGYSCTLSTVCSETRSCPVGCRCTLRGIPCLSGSVCSSFSGASSPLFCLCPTSTIFDSTTNSCVEVTAPTVRPDPGPAPNISVINPKVPGLQATVRRCFQTPQPDDDEETRRLNLRLVVTNSVSLDFCEVKVVETYLGISRKKLRKFNKCSKRDFLVDVSGVQFVDINKGLKWFVLTHEGPPEGPRGGYLIQRYSITCTGKNGLTSNPVQFVVAFPSCANCKFQRDSCPVDESRPGRQGNGCERGRVTRPPSARQCLQFYFGNNAPKCPKLYLRTDRLTVTGRNTVSAVMEGSRWTPDSFDNIVHSAEVPMNIQPEKLMNQLQQLGQTEDEDIVTQPPEHLVDDDQNDEDDTTADTTTTTTTQAPIEQTDDEQDDEEEETTTHTPNHQDNVDDDDGEE</sequence>
<gene>
    <name evidence="3" type="primary">RvY_00467-1</name>
    <name evidence="3" type="synonym">RvY_00467.1</name>
    <name evidence="3" type="ORF">RvY_00467</name>
</gene>
<dbReference type="AlphaFoldDB" id="A0A1D1UDU4"/>
<protein>
    <recommendedName>
        <fullName evidence="5">Chitin-binding type-2 domain-containing protein</fullName>
    </recommendedName>
</protein>
<keyword evidence="4" id="KW-1185">Reference proteome</keyword>
<keyword evidence="2" id="KW-0732">Signal</keyword>
<feature type="chain" id="PRO_5008897146" description="Chitin-binding type-2 domain-containing protein" evidence="2">
    <location>
        <begin position="29"/>
        <end position="440"/>
    </location>
</feature>
<feature type="compositionally biased region" description="Acidic residues" evidence="1">
    <location>
        <begin position="384"/>
        <end position="395"/>
    </location>
</feature>
<comment type="caution">
    <text evidence="3">The sequence shown here is derived from an EMBL/GenBank/DDBJ whole genome shotgun (WGS) entry which is preliminary data.</text>
</comment>
<name>A0A1D1UDU4_RAMVA</name>
<evidence type="ECO:0000313" key="3">
    <source>
        <dbReference type="EMBL" id="GAU87651.1"/>
    </source>
</evidence>
<evidence type="ECO:0000313" key="4">
    <source>
        <dbReference type="Proteomes" id="UP000186922"/>
    </source>
</evidence>
<dbReference type="Proteomes" id="UP000186922">
    <property type="component" value="Unassembled WGS sequence"/>
</dbReference>